<name>A0ABU5U9S3_9CYAN</name>
<keyword evidence="1" id="KW-1133">Transmembrane helix</keyword>
<gene>
    <name evidence="2" type="ORF">VB620_02875</name>
</gene>
<feature type="transmembrane region" description="Helical" evidence="1">
    <location>
        <begin position="12"/>
        <end position="30"/>
    </location>
</feature>
<dbReference type="Proteomes" id="UP001302120">
    <property type="component" value="Unassembled WGS sequence"/>
</dbReference>
<keyword evidence="1" id="KW-0472">Membrane</keyword>
<keyword evidence="3" id="KW-1185">Reference proteome</keyword>
<organism evidence="2 3">
    <name type="scientific">Nodularia harveyana UHCC-0300</name>
    <dbReference type="NCBI Taxonomy" id="2974287"/>
    <lineage>
        <taxon>Bacteria</taxon>
        <taxon>Bacillati</taxon>
        <taxon>Cyanobacteriota</taxon>
        <taxon>Cyanophyceae</taxon>
        <taxon>Nostocales</taxon>
        <taxon>Nodulariaceae</taxon>
        <taxon>Nodularia</taxon>
    </lineage>
</organism>
<sequence>MSRLTQIFQNLFIRFEGFFGVIFSSLWGFIKNVFAPVTKILGFSQSDYFLETDAAQGIKQAANQQIIAKTQDKTPETPVARSRRQNAKMDDYFLNMARDVNKN</sequence>
<evidence type="ECO:0000313" key="2">
    <source>
        <dbReference type="EMBL" id="MEA5580280.1"/>
    </source>
</evidence>
<accession>A0ABU5U9S3</accession>
<evidence type="ECO:0000256" key="1">
    <source>
        <dbReference type="SAM" id="Phobius"/>
    </source>
</evidence>
<proteinExistence type="predicted"/>
<reference evidence="2 3" key="1">
    <citation type="submission" date="2023-12" db="EMBL/GenBank/DDBJ databases">
        <title>Baltic Sea Cyanobacteria.</title>
        <authorList>
            <person name="Delbaje E."/>
            <person name="Fewer D.P."/>
            <person name="Shishido T.K."/>
        </authorList>
    </citation>
    <scope>NUCLEOTIDE SEQUENCE [LARGE SCALE GENOMIC DNA]</scope>
    <source>
        <strain evidence="2 3">UHCC-0300</strain>
    </source>
</reference>
<dbReference type="EMBL" id="JAYGHG010000003">
    <property type="protein sequence ID" value="MEA5580280.1"/>
    <property type="molecule type" value="Genomic_DNA"/>
</dbReference>
<protein>
    <submittedName>
        <fullName evidence="2">Threonine dehydratase</fullName>
    </submittedName>
</protein>
<evidence type="ECO:0000313" key="3">
    <source>
        <dbReference type="Proteomes" id="UP001302120"/>
    </source>
</evidence>
<comment type="caution">
    <text evidence="2">The sequence shown here is derived from an EMBL/GenBank/DDBJ whole genome shotgun (WGS) entry which is preliminary data.</text>
</comment>
<keyword evidence="1" id="KW-0812">Transmembrane</keyword>
<dbReference type="RefSeq" id="WP_323194627.1">
    <property type="nucleotide sequence ID" value="NZ_JAYGHG010000003.1"/>
</dbReference>